<evidence type="ECO:0000313" key="3">
    <source>
        <dbReference type="Proteomes" id="UP000031521"/>
    </source>
</evidence>
<dbReference type="HOGENOM" id="CLU_2715004_0_0_5"/>
<dbReference type="AlphaFoldDB" id="A0A0B5E2R2"/>
<dbReference type="Proteomes" id="UP000031521">
    <property type="component" value="Chromosome"/>
</dbReference>
<keyword evidence="1" id="KW-0472">Membrane</keyword>
<evidence type="ECO:0000313" key="2">
    <source>
        <dbReference type="EMBL" id="AJE46732.1"/>
    </source>
</evidence>
<dbReference type="RefSeq" id="WP_043869481.1">
    <property type="nucleotide sequence ID" value="NZ_CP004393.1"/>
</dbReference>
<sequence>MARERRKSTPRFLLRYFAVIGLVLGLAGLVVPFAATGLTAGDKQTLMSLGGALTGGGLVLLIASVLVPGRRP</sequence>
<evidence type="ECO:0000256" key="1">
    <source>
        <dbReference type="SAM" id="Phobius"/>
    </source>
</evidence>
<protein>
    <submittedName>
        <fullName evidence="2">Uncharacterized protein</fullName>
    </submittedName>
</protein>
<feature type="transmembrane region" description="Helical" evidence="1">
    <location>
        <begin position="12"/>
        <end position="34"/>
    </location>
</feature>
<accession>A0A0B5E2R2</accession>
<feature type="transmembrane region" description="Helical" evidence="1">
    <location>
        <begin position="46"/>
        <end position="67"/>
    </location>
</feature>
<name>A0A0B5E2R2_9RHOB</name>
<reference evidence="2 3" key="1">
    <citation type="journal article" date="2014" name="Int. J. Syst. Evol. Microbiol.">
        <title>Celeribacter indicus sp. nov., a polycyclic aromatic hydrocarbon-degrading bacterium from deep-sea sediment and reclassification of Huaishuia halophila as Celeribacter halophilus comb. nov.</title>
        <authorList>
            <person name="Lai Q."/>
            <person name="Cao J."/>
            <person name="Yuan J."/>
            <person name="Li F."/>
            <person name="Shao Z."/>
        </authorList>
    </citation>
    <scope>NUCLEOTIDE SEQUENCE [LARGE SCALE GENOMIC DNA]</scope>
    <source>
        <strain evidence="2">P73</strain>
    </source>
</reference>
<organism evidence="2 3">
    <name type="scientific">Celeribacter indicus</name>
    <dbReference type="NCBI Taxonomy" id="1208324"/>
    <lineage>
        <taxon>Bacteria</taxon>
        <taxon>Pseudomonadati</taxon>
        <taxon>Pseudomonadota</taxon>
        <taxon>Alphaproteobacteria</taxon>
        <taxon>Rhodobacterales</taxon>
        <taxon>Roseobacteraceae</taxon>
        <taxon>Celeribacter</taxon>
    </lineage>
</organism>
<dbReference type="EMBL" id="CP004393">
    <property type="protein sequence ID" value="AJE46732.1"/>
    <property type="molecule type" value="Genomic_DNA"/>
</dbReference>
<keyword evidence="1" id="KW-0812">Transmembrane</keyword>
<dbReference type="KEGG" id="cid:P73_2017"/>
<proteinExistence type="predicted"/>
<gene>
    <name evidence="2" type="ORF">P73_2017</name>
</gene>
<keyword evidence="3" id="KW-1185">Reference proteome</keyword>
<keyword evidence="1" id="KW-1133">Transmembrane helix</keyword>